<feature type="compositionally biased region" description="Low complexity" evidence="1">
    <location>
        <begin position="236"/>
        <end position="259"/>
    </location>
</feature>
<sequence>MFAQGQLLGMKSDLLAVVKTQINDWDKAAERHPYSVFRRNEMPSFTEARRSDPYTTNFGEGLPFRTYDRNQRARTCQNINRSMEQPYPTGYTGHVTRVRHVVGQTNGRMVREAINTLTPSTELAAVQPVESPLDWRCVADKDRLESTQQLSYKPPDTEMVLTHQKAANAVSTRRQIDHNSRYASSALLSYPPPPARAYATPGWSIRPTSNIGQPDTYKHIKKGHVHQAELPGRIVSQTSSLRPPSSSTTMAGSTASVQQ</sequence>
<name>A0A7S2N8K1_9EUKA</name>
<organism evidence="2">
    <name type="scientific">Haptolina brevifila</name>
    <dbReference type="NCBI Taxonomy" id="156173"/>
    <lineage>
        <taxon>Eukaryota</taxon>
        <taxon>Haptista</taxon>
        <taxon>Haptophyta</taxon>
        <taxon>Prymnesiophyceae</taxon>
        <taxon>Prymnesiales</taxon>
        <taxon>Prymnesiaceae</taxon>
        <taxon>Haptolina</taxon>
    </lineage>
</organism>
<gene>
    <name evidence="2" type="ORF">CBRE1094_LOCUS36355</name>
</gene>
<evidence type="ECO:0000313" key="2">
    <source>
        <dbReference type="EMBL" id="CAD9526419.1"/>
    </source>
</evidence>
<accession>A0A7S2N8K1</accession>
<protein>
    <submittedName>
        <fullName evidence="2">Uncharacterized protein</fullName>
    </submittedName>
</protein>
<evidence type="ECO:0000256" key="1">
    <source>
        <dbReference type="SAM" id="MobiDB-lite"/>
    </source>
</evidence>
<dbReference type="AlphaFoldDB" id="A0A7S2N8K1"/>
<reference evidence="2" key="1">
    <citation type="submission" date="2021-01" db="EMBL/GenBank/DDBJ databases">
        <authorList>
            <person name="Corre E."/>
            <person name="Pelletier E."/>
            <person name="Niang G."/>
            <person name="Scheremetjew M."/>
            <person name="Finn R."/>
            <person name="Kale V."/>
            <person name="Holt S."/>
            <person name="Cochrane G."/>
            <person name="Meng A."/>
            <person name="Brown T."/>
            <person name="Cohen L."/>
        </authorList>
    </citation>
    <scope>NUCLEOTIDE SEQUENCE</scope>
    <source>
        <strain evidence="2">UTEX LB 985</strain>
    </source>
</reference>
<feature type="region of interest" description="Disordered" evidence="1">
    <location>
        <begin position="233"/>
        <end position="259"/>
    </location>
</feature>
<proteinExistence type="predicted"/>
<dbReference type="EMBL" id="HBGU01066664">
    <property type="protein sequence ID" value="CAD9526419.1"/>
    <property type="molecule type" value="Transcribed_RNA"/>
</dbReference>